<keyword evidence="6" id="KW-0119">Carbohydrate metabolism</keyword>
<dbReference type="KEGG" id="apel:CA267_000270"/>
<dbReference type="InterPro" id="IPR029058">
    <property type="entry name" value="AB_hydrolase_fold"/>
</dbReference>
<sequence length="315" mass="34671">MIPIKLLSKSVSKFGAVILTSIAASSAFNYAYSQETLESEVINVEGKKRHYRLFVPSAAEEGLELPLVLNFHGTSSTPQQQAKFSDMEDLAEKEGFFVVSPAAIYKRKSDGPNTWNVDKDPKGVSDVSFVKAILEKLKADYPVDESRIYATGFSGGARMSSRLACDMANDIAAIGPVAGVRYPEDCEPARPVPVVTFHGTKDTVNHYEVQEDSPSYWRMGVEKAVDGWIKHNGCNPEPEVDKIDSSVTRFTYTECKDNADILFYRSETAGHTWPGSASGEDFAKYGLGKTDEELPATKFIWAFFSTHPLPGNEAN</sequence>
<keyword evidence="4" id="KW-0732">Signal</keyword>
<evidence type="ECO:0008006" key="10">
    <source>
        <dbReference type="Google" id="ProtNLM"/>
    </source>
</evidence>
<keyword evidence="7" id="KW-0624">Polysaccharide degradation</keyword>
<dbReference type="InterPro" id="IPR010126">
    <property type="entry name" value="Esterase_phb"/>
</dbReference>
<dbReference type="PANTHER" id="PTHR38050:SF2">
    <property type="entry name" value="FERULOYL ESTERASE C-RELATED"/>
    <property type="match status" value="1"/>
</dbReference>
<dbReference type="AlphaFoldDB" id="A0A6M4M9J0"/>
<dbReference type="InterPro" id="IPR043595">
    <property type="entry name" value="FaeB/C/D"/>
</dbReference>
<dbReference type="GO" id="GO:0045493">
    <property type="term" value="P:xylan catabolic process"/>
    <property type="evidence" value="ECO:0007669"/>
    <property type="project" value="UniProtKB-KW"/>
</dbReference>
<reference evidence="9" key="1">
    <citation type="submission" date="2014-12" db="EMBL/GenBank/DDBJ databases">
        <title>Complete genome sequence of a multi-drug resistant Klebsiella pneumoniae.</title>
        <authorList>
            <person name="Hua X."/>
            <person name="Chen Q."/>
            <person name="Li X."/>
            <person name="Feng Y."/>
            <person name="Ruan Z."/>
            <person name="Yu Y."/>
        </authorList>
    </citation>
    <scope>NUCLEOTIDE SEQUENCE [LARGE SCALE GENOMIC DNA]</scope>
    <source>
        <strain evidence="9">5.12</strain>
    </source>
</reference>
<dbReference type="Pfam" id="PF10503">
    <property type="entry name" value="Esterase_PHB"/>
    <property type="match status" value="1"/>
</dbReference>
<gene>
    <name evidence="8" type="ORF">CA267_000270</name>
</gene>
<keyword evidence="5" id="KW-0378">Hydrolase</keyword>
<evidence type="ECO:0000256" key="5">
    <source>
        <dbReference type="ARBA" id="ARBA00022801"/>
    </source>
</evidence>
<evidence type="ECO:0000256" key="6">
    <source>
        <dbReference type="ARBA" id="ARBA00023277"/>
    </source>
</evidence>
<comment type="subcellular location">
    <subcellularLocation>
        <location evidence="1">Secreted</location>
    </subcellularLocation>
</comment>
<dbReference type="Gene3D" id="3.40.50.1820">
    <property type="entry name" value="alpha/beta hydrolase"/>
    <property type="match status" value="1"/>
</dbReference>
<proteinExistence type="predicted"/>
<dbReference type="Proteomes" id="UP000219285">
    <property type="component" value="Chromosome"/>
</dbReference>
<dbReference type="PANTHER" id="PTHR38050">
    <property type="match status" value="1"/>
</dbReference>
<dbReference type="EMBL" id="CP052766">
    <property type="protein sequence ID" value="QJR79340.1"/>
    <property type="molecule type" value="Genomic_DNA"/>
</dbReference>
<dbReference type="SUPFAM" id="SSF53474">
    <property type="entry name" value="alpha/beta-Hydrolases"/>
    <property type="match status" value="1"/>
</dbReference>
<organism evidence="8 9">
    <name type="scientific">Alteromonas pelagimontana</name>
    <dbReference type="NCBI Taxonomy" id="1858656"/>
    <lineage>
        <taxon>Bacteria</taxon>
        <taxon>Pseudomonadati</taxon>
        <taxon>Pseudomonadota</taxon>
        <taxon>Gammaproteobacteria</taxon>
        <taxon>Alteromonadales</taxon>
        <taxon>Alteromonadaceae</taxon>
        <taxon>Alteromonas/Salinimonas group</taxon>
        <taxon>Alteromonas</taxon>
    </lineage>
</organism>
<keyword evidence="2" id="KW-0964">Secreted</keyword>
<evidence type="ECO:0000256" key="2">
    <source>
        <dbReference type="ARBA" id="ARBA00022525"/>
    </source>
</evidence>
<evidence type="ECO:0000256" key="7">
    <source>
        <dbReference type="ARBA" id="ARBA00023326"/>
    </source>
</evidence>
<dbReference type="OrthoDB" id="9801763at2"/>
<keyword evidence="9" id="KW-1185">Reference proteome</keyword>
<dbReference type="GO" id="GO:0005576">
    <property type="term" value="C:extracellular region"/>
    <property type="evidence" value="ECO:0007669"/>
    <property type="project" value="UniProtKB-SubCell"/>
</dbReference>
<protein>
    <recommendedName>
        <fullName evidence="10">Polyhydroxybutyrate depolymerase</fullName>
    </recommendedName>
</protein>
<dbReference type="RefSeq" id="WP_075609327.1">
    <property type="nucleotide sequence ID" value="NZ_CP052766.1"/>
</dbReference>
<dbReference type="GO" id="GO:0030600">
    <property type="term" value="F:feruloyl esterase activity"/>
    <property type="evidence" value="ECO:0007669"/>
    <property type="project" value="InterPro"/>
</dbReference>
<evidence type="ECO:0000256" key="4">
    <source>
        <dbReference type="ARBA" id="ARBA00022729"/>
    </source>
</evidence>
<reference evidence="8 9" key="2">
    <citation type="submission" date="2020-04" db="EMBL/GenBank/DDBJ databases">
        <title>Complete genome sequence of Alteromonas pelagimontana 5.12T.</title>
        <authorList>
            <person name="Sinha R.K."/>
            <person name="Krishnan K.P."/>
            <person name="Kurian J.P."/>
        </authorList>
    </citation>
    <scope>NUCLEOTIDE SEQUENCE [LARGE SCALE GENOMIC DNA]</scope>
    <source>
        <strain evidence="8 9">5.12</strain>
    </source>
</reference>
<name>A0A6M4M9J0_9ALTE</name>
<evidence type="ECO:0000256" key="1">
    <source>
        <dbReference type="ARBA" id="ARBA00004613"/>
    </source>
</evidence>
<evidence type="ECO:0000313" key="8">
    <source>
        <dbReference type="EMBL" id="QJR79340.1"/>
    </source>
</evidence>
<evidence type="ECO:0000256" key="3">
    <source>
        <dbReference type="ARBA" id="ARBA00022651"/>
    </source>
</evidence>
<accession>A0A6M4M9J0</accession>
<keyword evidence="3" id="KW-0858">Xylan degradation</keyword>
<evidence type="ECO:0000313" key="9">
    <source>
        <dbReference type="Proteomes" id="UP000219285"/>
    </source>
</evidence>